<feature type="region of interest" description="Disordered" evidence="3">
    <location>
        <begin position="613"/>
        <end position="634"/>
    </location>
</feature>
<dbReference type="PANTHER" id="PTHR12161">
    <property type="entry name" value="IST1 FAMILY MEMBER"/>
    <property type="match status" value="1"/>
</dbReference>
<organism evidence="4 5">
    <name type="scientific">Actinidia chinensis var. chinensis</name>
    <name type="common">Chinese soft-hair kiwi</name>
    <dbReference type="NCBI Taxonomy" id="1590841"/>
    <lineage>
        <taxon>Eukaryota</taxon>
        <taxon>Viridiplantae</taxon>
        <taxon>Streptophyta</taxon>
        <taxon>Embryophyta</taxon>
        <taxon>Tracheophyta</taxon>
        <taxon>Spermatophyta</taxon>
        <taxon>Magnoliopsida</taxon>
        <taxon>eudicotyledons</taxon>
        <taxon>Gunneridae</taxon>
        <taxon>Pentapetalae</taxon>
        <taxon>asterids</taxon>
        <taxon>Ericales</taxon>
        <taxon>Actinidiaceae</taxon>
        <taxon>Actinidia</taxon>
    </lineage>
</organism>
<feature type="compositionally biased region" description="Polar residues" evidence="3">
    <location>
        <begin position="711"/>
        <end position="736"/>
    </location>
</feature>
<feature type="coiled-coil region" evidence="2">
    <location>
        <begin position="26"/>
        <end position="53"/>
    </location>
</feature>
<evidence type="ECO:0000256" key="1">
    <source>
        <dbReference type="ARBA" id="ARBA00005536"/>
    </source>
</evidence>
<feature type="compositionally biased region" description="Low complexity" evidence="3">
    <location>
        <begin position="1104"/>
        <end position="1128"/>
    </location>
</feature>
<accession>A0A2R6Q506</accession>
<dbReference type="FunFam" id="1.20.1260.60:FF:000003">
    <property type="entry name" value="IST1-like protein isoform A"/>
    <property type="match status" value="1"/>
</dbReference>
<feature type="compositionally biased region" description="Basic and acidic residues" evidence="3">
    <location>
        <begin position="1487"/>
        <end position="1501"/>
    </location>
</feature>
<feature type="compositionally biased region" description="Acidic residues" evidence="3">
    <location>
        <begin position="769"/>
        <end position="782"/>
    </location>
</feature>
<feature type="compositionally biased region" description="Low complexity" evidence="3">
    <location>
        <begin position="503"/>
        <end position="513"/>
    </location>
</feature>
<feature type="compositionally biased region" description="Basic and acidic residues" evidence="3">
    <location>
        <begin position="1412"/>
        <end position="1426"/>
    </location>
</feature>
<feature type="compositionally biased region" description="Basic and acidic residues" evidence="3">
    <location>
        <begin position="1130"/>
        <end position="1158"/>
    </location>
</feature>
<feature type="compositionally biased region" description="Polar residues" evidence="3">
    <location>
        <begin position="907"/>
        <end position="932"/>
    </location>
</feature>
<keyword evidence="5" id="KW-1185">Reference proteome</keyword>
<dbReference type="GO" id="GO:0015031">
    <property type="term" value="P:protein transport"/>
    <property type="evidence" value="ECO:0007669"/>
    <property type="project" value="InterPro"/>
</dbReference>
<feature type="compositionally biased region" description="Basic and acidic residues" evidence="3">
    <location>
        <begin position="536"/>
        <end position="564"/>
    </location>
</feature>
<reference evidence="4 5" key="1">
    <citation type="submission" date="2017-07" db="EMBL/GenBank/DDBJ databases">
        <title>An improved, manually edited Actinidia chinensis var. chinensis (kiwifruit) genome highlights the challenges associated with draft genomes and gene prediction in plants.</title>
        <authorList>
            <person name="Pilkington S."/>
            <person name="Crowhurst R."/>
            <person name="Hilario E."/>
            <person name="Nardozza S."/>
            <person name="Fraser L."/>
            <person name="Peng Y."/>
            <person name="Gunaseelan K."/>
            <person name="Simpson R."/>
            <person name="Tahir J."/>
            <person name="Deroles S."/>
            <person name="Templeton K."/>
            <person name="Luo Z."/>
            <person name="Davy M."/>
            <person name="Cheng C."/>
            <person name="Mcneilage M."/>
            <person name="Scaglione D."/>
            <person name="Liu Y."/>
            <person name="Zhang Q."/>
            <person name="Datson P."/>
            <person name="De Silva N."/>
            <person name="Gardiner S."/>
            <person name="Bassett H."/>
            <person name="Chagne D."/>
            <person name="Mccallum J."/>
            <person name="Dzierzon H."/>
            <person name="Deng C."/>
            <person name="Wang Y.-Y."/>
            <person name="Barron N."/>
            <person name="Manako K."/>
            <person name="Bowen J."/>
            <person name="Foster T."/>
            <person name="Erridge Z."/>
            <person name="Tiffin H."/>
            <person name="Waite C."/>
            <person name="Davies K."/>
            <person name="Grierson E."/>
            <person name="Laing W."/>
            <person name="Kirk R."/>
            <person name="Chen X."/>
            <person name="Wood M."/>
            <person name="Montefiori M."/>
            <person name="Brummell D."/>
            <person name="Schwinn K."/>
            <person name="Catanach A."/>
            <person name="Fullerton C."/>
            <person name="Li D."/>
            <person name="Meiyalaghan S."/>
            <person name="Nieuwenhuizen N."/>
            <person name="Read N."/>
            <person name="Prakash R."/>
            <person name="Hunter D."/>
            <person name="Zhang H."/>
            <person name="Mckenzie M."/>
            <person name="Knabel M."/>
            <person name="Harris A."/>
            <person name="Allan A."/>
            <person name="Chen A."/>
            <person name="Janssen B."/>
            <person name="Plunkett B."/>
            <person name="Dwamena C."/>
            <person name="Voogd C."/>
            <person name="Leif D."/>
            <person name="Lafferty D."/>
            <person name="Souleyre E."/>
            <person name="Varkonyi-Gasic E."/>
            <person name="Gambi F."/>
            <person name="Hanley J."/>
            <person name="Yao J.-L."/>
            <person name="Cheung J."/>
            <person name="David K."/>
            <person name="Warren B."/>
            <person name="Marsh K."/>
            <person name="Snowden K."/>
            <person name="Lin-Wang K."/>
            <person name="Brian L."/>
            <person name="Martinez-Sanchez M."/>
            <person name="Wang M."/>
            <person name="Ileperuma N."/>
            <person name="Macnee N."/>
            <person name="Campin R."/>
            <person name="Mcatee P."/>
            <person name="Drummond R."/>
            <person name="Espley R."/>
            <person name="Ireland H."/>
            <person name="Wu R."/>
            <person name="Atkinson R."/>
            <person name="Karunairetnam S."/>
            <person name="Bulley S."/>
            <person name="Chunkath S."/>
            <person name="Hanley Z."/>
            <person name="Storey R."/>
            <person name="Thrimawithana A."/>
            <person name="Thomson S."/>
            <person name="David C."/>
            <person name="Testolin R."/>
        </authorList>
    </citation>
    <scope>NUCLEOTIDE SEQUENCE [LARGE SCALE GENOMIC DNA]</scope>
    <source>
        <strain evidence="5">cv. Red5</strain>
        <tissue evidence="4">Young leaf</tissue>
    </source>
</reference>
<feature type="region of interest" description="Disordered" evidence="3">
    <location>
        <begin position="333"/>
        <end position="564"/>
    </location>
</feature>
<feature type="compositionally biased region" description="Basic and acidic residues" evidence="3">
    <location>
        <begin position="1035"/>
        <end position="1059"/>
    </location>
</feature>
<proteinExistence type="inferred from homology"/>
<dbReference type="Pfam" id="PF03398">
    <property type="entry name" value="Ist1"/>
    <property type="match status" value="1"/>
</dbReference>
<feature type="compositionally biased region" description="Basic and acidic residues" evidence="3">
    <location>
        <begin position="447"/>
        <end position="457"/>
    </location>
</feature>
<feature type="compositionally biased region" description="Basic and acidic residues" evidence="3">
    <location>
        <begin position="1169"/>
        <end position="1183"/>
    </location>
</feature>
<dbReference type="PANTHER" id="PTHR12161:SF13">
    <property type="entry name" value="REGULATOR OF VPS4 ACTIVITY IN THE MVB PATHWAY PROTEIN"/>
    <property type="match status" value="1"/>
</dbReference>
<protein>
    <submittedName>
        <fullName evidence="4">Flocculation protein</fullName>
    </submittedName>
</protein>
<name>A0A2R6Q506_ACTCC</name>
<feature type="region of interest" description="Disordered" evidence="3">
    <location>
        <begin position="749"/>
        <end position="1661"/>
    </location>
</feature>
<feature type="compositionally biased region" description="Basic and acidic residues" evidence="3">
    <location>
        <begin position="783"/>
        <end position="808"/>
    </location>
</feature>
<feature type="compositionally biased region" description="Polar residues" evidence="3">
    <location>
        <begin position="1587"/>
        <end position="1600"/>
    </location>
</feature>
<feature type="compositionally biased region" description="Polar residues" evidence="3">
    <location>
        <begin position="847"/>
        <end position="861"/>
    </location>
</feature>
<comment type="caution">
    <text evidence="4">The sequence shown here is derived from an EMBL/GenBank/DDBJ whole genome shotgun (WGS) entry which is preliminary data.</text>
</comment>
<dbReference type="STRING" id="1590841.A0A2R6Q506"/>
<evidence type="ECO:0000313" key="4">
    <source>
        <dbReference type="EMBL" id="PSS01956.1"/>
    </source>
</evidence>
<evidence type="ECO:0000256" key="3">
    <source>
        <dbReference type="SAM" id="MobiDB-lite"/>
    </source>
</evidence>
<gene>
    <name evidence="4" type="ORF">CEY00_Acc23313</name>
</gene>
<feature type="compositionally biased region" description="Polar residues" evidence="3">
    <location>
        <begin position="478"/>
        <end position="489"/>
    </location>
</feature>
<sequence>MLHRNFKPAKCKTSLKLASSRLKLLKNKKEVVVKQLKKELAQLLEAGQDQTARIRVEHVVREEKTRAAFDLLEIYCELIVARLPMIEAQKNCPIDLKEAVTSVVFASPRCADIPELQDVRKHFTAKYGKEFISAAVELRPECGVSRMLVEKLSAKAPDGQTKLKILTAIAEEHNVKWDPKSFGENEVEKEVKPPDDLLNGPSTFEKVSKMMHTEPPIVQPPPQVQAPPSPVRKNNVPVNFEHNASSSTSSQNFVGTDVGGSQTTVYAASHHGVRPSGAGSERMEVRHSYYEDESAFSSGRQGWNMEFKDATAAAQAAAESAERASMAARAAAELSSRGKITRQYSTESQKSNNYSSRYEGHTENAASKLPTQQVPKNSGHNSFRGRNPQTQTDQVDNYEHDNPDEAAENIYRDGRGSSKRSSQSSSNADDKVMNDFQKGARNSQKSSFREEAVKTEKSPVLSGKRVKKQSIGSEDEFVSSQQGGLQSDKFNYFGEERIKKQASNVSSRSNSSNGEAAENVYSDGRGSSKKSGRSASIDEDKFANDFRKVERNPQRSSFEEEAIKADRSPVYSGMSMKKQSIGYEDEFVSGQQGGLQPDNFNYFAEERITKQASSVSSCSHSSNGSDGYGVSPSRHHKLGIDGGDNPFVGIDQGIVHRDTVEASFYNDADVVFDESISNDYVGVMFDTQPKYDRQESRSYSASPPKEPHSHLSVNTDTWSPRQSNSRSDNQFSSASHVSAEWHSPPVFDESLTKSSISSPPHEDLPVTYDESEGLDSESEDELHESRFGRKTEPSSLPREENIFVRDPDDFQSESHGLTGFFRTEKGDSGSNRKQNLHYSFDDETLVEVSSENNQRTEFSAQSRRKFGFDETASRQSSSSKLTKPHIISNDKASEPFYNQVEERKSRPSPQTSRLSLVNEVKATQNTYVAESSDTMEDDESFGQSSLESGKELNFGTLTGGLRNKGYGRPPYIRNPSVDALPSRKVAEDNATTIEHPPDSPVGKSSLKSGVSTKLENKPIWRRPITNYDLDTNDCDDLKQQNSRREKEPYSPKASKEELTTSRLRAPVTVFDTDDNDYEEDLHKQAFTSTGRPGGGLSRRTKATPGSGKSSYSKMPSSSETPPEPQSQTDTDAKKVPSRSYRFETPPETRSQIDADAKKMPSRSSYRSETPPEPRSQTDVEAKKVPSRSSYRSEISPDPESQIDARGSYHSETPPEPRFQTAADAKRMPSRSSYRSETAPEPQSQTDADAKRKPSRSSYRSETPPEPRSQTDADPKRMPSRSSYGSETPPEPQSQTDADAKKVPSRTSYCHETAPEPQSQIDADAKRKPSRSSYRSETPPEPRSQTDADPKRMPSRSSYGSETPPEPRSQIDADAKKVPSRTSYRHETAPEPQSQTDADAKRKPLRSSYRSETPPEPRSQTDADPKRMPSRSSYGSETPPEPRSQIDADAKKVPSRTSYRHETAPEPQSQTDADAKRKPLRSSYRSETPPEPRSQTDADPKRMPSRSSYGSETPPEPRSQTDADAKKVPSRSSYRHESPPEPRSRTDTDAKKVPPSRSSYHSDTPPKPRPQQTNSGHREHSPDPSAAKQATSKPKSDSSVSTRKENLKSSATEQPSSSLKTAKSGSTESPKASTSSGETPSRESSLKKASHVHPKLPDYDTLTAHFLSLRVNRQ</sequence>
<evidence type="ECO:0000256" key="2">
    <source>
        <dbReference type="SAM" id="Coils"/>
    </source>
</evidence>
<feature type="compositionally biased region" description="Basic and acidic residues" evidence="3">
    <location>
        <begin position="1262"/>
        <end position="1276"/>
    </location>
</feature>
<dbReference type="EMBL" id="NKQK01000020">
    <property type="protein sequence ID" value="PSS01956.1"/>
    <property type="molecule type" value="Genomic_DNA"/>
</dbReference>
<feature type="compositionally biased region" description="Low complexity" evidence="3">
    <location>
        <begin position="613"/>
        <end position="625"/>
    </location>
</feature>
<dbReference type="Proteomes" id="UP000241394">
    <property type="component" value="Chromosome LG20"/>
</dbReference>
<dbReference type="OMA" id="YYRTSHE"/>
<feature type="compositionally biased region" description="Polar residues" evidence="3">
    <location>
        <begin position="369"/>
        <end position="381"/>
    </location>
</feature>
<reference evidence="5" key="2">
    <citation type="journal article" date="2018" name="BMC Genomics">
        <title>A manually annotated Actinidia chinensis var. chinensis (kiwifruit) genome highlights the challenges associated with draft genomes and gene prediction in plants.</title>
        <authorList>
            <person name="Pilkington S.M."/>
            <person name="Crowhurst R."/>
            <person name="Hilario E."/>
            <person name="Nardozza S."/>
            <person name="Fraser L."/>
            <person name="Peng Y."/>
            <person name="Gunaseelan K."/>
            <person name="Simpson R."/>
            <person name="Tahir J."/>
            <person name="Deroles S.C."/>
            <person name="Templeton K."/>
            <person name="Luo Z."/>
            <person name="Davy M."/>
            <person name="Cheng C."/>
            <person name="McNeilage M."/>
            <person name="Scaglione D."/>
            <person name="Liu Y."/>
            <person name="Zhang Q."/>
            <person name="Datson P."/>
            <person name="De Silva N."/>
            <person name="Gardiner S.E."/>
            <person name="Bassett H."/>
            <person name="Chagne D."/>
            <person name="McCallum J."/>
            <person name="Dzierzon H."/>
            <person name="Deng C."/>
            <person name="Wang Y.Y."/>
            <person name="Barron L."/>
            <person name="Manako K."/>
            <person name="Bowen J."/>
            <person name="Foster T.M."/>
            <person name="Erridge Z.A."/>
            <person name="Tiffin H."/>
            <person name="Waite C.N."/>
            <person name="Davies K.M."/>
            <person name="Grierson E.P."/>
            <person name="Laing W.A."/>
            <person name="Kirk R."/>
            <person name="Chen X."/>
            <person name="Wood M."/>
            <person name="Montefiori M."/>
            <person name="Brummell D.A."/>
            <person name="Schwinn K.E."/>
            <person name="Catanach A."/>
            <person name="Fullerton C."/>
            <person name="Li D."/>
            <person name="Meiyalaghan S."/>
            <person name="Nieuwenhuizen N."/>
            <person name="Read N."/>
            <person name="Prakash R."/>
            <person name="Hunter D."/>
            <person name="Zhang H."/>
            <person name="McKenzie M."/>
            <person name="Knabel M."/>
            <person name="Harris A."/>
            <person name="Allan A.C."/>
            <person name="Gleave A."/>
            <person name="Chen A."/>
            <person name="Janssen B.J."/>
            <person name="Plunkett B."/>
            <person name="Ampomah-Dwamena C."/>
            <person name="Voogd C."/>
            <person name="Leif D."/>
            <person name="Lafferty D."/>
            <person name="Souleyre E.J.F."/>
            <person name="Varkonyi-Gasic E."/>
            <person name="Gambi F."/>
            <person name="Hanley J."/>
            <person name="Yao J.L."/>
            <person name="Cheung J."/>
            <person name="David K.M."/>
            <person name="Warren B."/>
            <person name="Marsh K."/>
            <person name="Snowden K.C."/>
            <person name="Lin-Wang K."/>
            <person name="Brian L."/>
            <person name="Martinez-Sanchez M."/>
            <person name="Wang M."/>
            <person name="Ileperuma N."/>
            <person name="Macnee N."/>
            <person name="Campin R."/>
            <person name="McAtee P."/>
            <person name="Drummond R.S.M."/>
            <person name="Espley R.V."/>
            <person name="Ireland H.S."/>
            <person name="Wu R."/>
            <person name="Atkinson R.G."/>
            <person name="Karunairetnam S."/>
            <person name="Bulley S."/>
            <person name="Chunkath S."/>
            <person name="Hanley Z."/>
            <person name="Storey R."/>
            <person name="Thrimawithana A.H."/>
            <person name="Thomson S."/>
            <person name="David C."/>
            <person name="Testolin R."/>
            <person name="Huang H."/>
            <person name="Hellens R.P."/>
            <person name="Schaffer R.J."/>
        </authorList>
    </citation>
    <scope>NUCLEOTIDE SEQUENCE [LARGE SCALE GENOMIC DNA]</scope>
    <source>
        <strain evidence="5">cv. Red5</strain>
    </source>
</reference>
<dbReference type="Gene3D" id="1.20.1260.60">
    <property type="entry name" value="Vacuolar protein sorting-associated protein Ist1"/>
    <property type="match status" value="1"/>
</dbReference>
<feature type="compositionally biased region" description="Basic and acidic residues" evidence="3">
    <location>
        <begin position="1533"/>
        <end position="1551"/>
    </location>
</feature>
<feature type="compositionally biased region" description="Polar residues" evidence="3">
    <location>
        <begin position="1229"/>
        <end position="1246"/>
    </location>
</feature>
<dbReference type="InParanoid" id="A0A2R6Q506"/>
<feature type="compositionally biased region" description="Polar residues" evidence="3">
    <location>
        <begin position="342"/>
        <end position="356"/>
    </location>
</feature>
<dbReference type="InterPro" id="IPR042277">
    <property type="entry name" value="IST1-like"/>
</dbReference>
<feature type="region of interest" description="Disordered" evidence="3">
    <location>
        <begin position="692"/>
        <end position="737"/>
    </location>
</feature>
<dbReference type="OrthoDB" id="29853at2759"/>
<feature type="compositionally biased region" description="Polar residues" evidence="3">
    <location>
        <begin position="828"/>
        <end position="837"/>
    </location>
</feature>
<keyword evidence="2" id="KW-0175">Coiled coil</keyword>
<dbReference type="Gramene" id="PSS01956">
    <property type="protein sequence ID" value="PSS01956"/>
    <property type="gene ID" value="CEY00_Acc23313"/>
</dbReference>
<feature type="compositionally biased region" description="Basic and acidic residues" evidence="3">
    <location>
        <begin position="1337"/>
        <end position="1351"/>
    </location>
</feature>
<evidence type="ECO:0000313" key="5">
    <source>
        <dbReference type="Proteomes" id="UP000241394"/>
    </source>
</evidence>
<feature type="compositionally biased region" description="Polar residues" evidence="3">
    <location>
        <begin position="1607"/>
        <end position="1638"/>
    </location>
</feature>
<feature type="compositionally biased region" description="Polar residues" evidence="3">
    <location>
        <begin position="1304"/>
        <end position="1320"/>
    </location>
</feature>
<comment type="similarity">
    <text evidence="1">Belongs to the IST1 family.</text>
</comment>
<dbReference type="InterPro" id="IPR005061">
    <property type="entry name" value="Ist1"/>
</dbReference>
<dbReference type="FunCoup" id="A0A2R6Q506">
    <property type="interactions" value="2683"/>
</dbReference>